<dbReference type="Pfam" id="PF17170">
    <property type="entry name" value="DUF5128"/>
    <property type="match status" value="1"/>
</dbReference>
<evidence type="ECO:0000313" key="4">
    <source>
        <dbReference type="Proteomes" id="UP000001554"/>
    </source>
</evidence>
<feature type="repeat" description="NHL" evidence="2">
    <location>
        <begin position="344"/>
        <end position="386"/>
    </location>
</feature>
<dbReference type="InterPro" id="IPR050952">
    <property type="entry name" value="TRIM-NHL_E3_ligases"/>
</dbReference>
<dbReference type="FunFam" id="2.40.10.500:FF:000001">
    <property type="entry name" value="tripartite motif-containing protein 3-like"/>
    <property type="match status" value="1"/>
</dbReference>
<evidence type="ECO:0000256" key="2">
    <source>
        <dbReference type="PROSITE-ProRule" id="PRU00504"/>
    </source>
</evidence>
<dbReference type="AlphaFoldDB" id="A0A9J7KFI3"/>
<accession>A0A9J7KFI3</accession>
<dbReference type="RefSeq" id="XP_035660454.1">
    <property type="nucleotide sequence ID" value="XM_035804561.1"/>
</dbReference>
<sequence>MDILESYCSFIRGLREKEKTLNEQKQQRDNSIIQAYNQMVQKLKERKDHLLSESQQIHNETFEEIQTERDRVFADVDELSAACDRAEQELQQGWVEFLGQQTTLTGVVGKYREKAAPTPVQTQPAVFQPTDTPVPVLGHVRVQSLPSAPIPAAPASRGTGHHHGNHRLRLHQSLDLKRIFKPRGRGHHCGYQWQGEPQSQYHRTTFGTSGSGPGQFYSPSGVTVSDESEIFVADRDNQRIQVFTLQGAFVRQFPTVVPSEEKIKPEDMALDGEGNLWVVGRTESAHCAVQYNKQGRVRRKFDLQQTGWFRGVAVDTRRNHILITQTTGDCGNQHGEVLVFTPDGTLVGTVGQQQGMKNPRHITVDREGNILVSDCRNNCIHVYNKDGQFMFPFGGEGRGKGQLWGPSGICTDRAGNIIVADQGNRRVEMFDKTGKFLKHITTDMGWPCAVAMAPQGQLVVTDIENHTVSIFPTY</sequence>
<reference evidence="4" key="1">
    <citation type="journal article" date="2020" name="Nat. Ecol. Evol.">
        <title>Deeply conserved synteny resolves early events in vertebrate evolution.</title>
        <authorList>
            <person name="Simakov O."/>
            <person name="Marletaz F."/>
            <person name="Yue J.X."/>
            <person name="O'Connell B."/>
            <person name="Jenkins J."/>
            <person name="Brandt A."/>
            <person name="Calef R."/>
            <person name="Tung C.H."/>
            <person name="Huang T.K."/>
            <person name="Schmutz J."/>
            <person name="Satoh N."/>
            <person name="Yu J.K."/>
            <person name="Putnam N.H."/>
            <person name="Green R.E."/>
            <person name="Rokhsar D.S."/>
        </authorList>
    </citation>
    <scope>NUCLEOTIDE SEQUENCE [LARGE SCALE GENOMIC DNA]</scope>
    <source>
        <strain evidence="4">S238N-H82</strain>
    </source>
</reference>
<dbReference type="Proteomes" id="UP000001554">
    <property type="component" value="Chromosome 17"/>
</dbReference>
<organism evidence="4 5">
    <name type="scientific">Branchiostoma floridae</name>
    <name type="common">Florida lancelet</name>
    <name type="synonym">Amphioxus</name>
    <dbReference type="NCBI Taxonomy" id="7739"/>
    <lineage>
        <taxon>Eukaryota</taxon>
        <taxon>Metazoa</taxon>
        <taxon>Chordata</taxon>
        <taxon>Cephalochordata</taxon>
        <taxon>Leptocardii</taxon>
        <taxon>Amphioxiformes</taxon>
        <taxon>Branchiostomatidae</taxon>
        <taxon>Branchiostoma</taxon>
    </lineage>
</organism>
<dbReference type="InterPro" id="IPR001258">
    <property type="entry name" value="NHL_repeat"/>
</dbReference>
<dbReference type="CDD" id="cd05819">
    <property type="entry name" value="NHL"/>
    <property type="match status" value="1"/>
</dbReference>
<dbReference type="GO" id="GO:0043161">
    <property type="term" value="P:proteasome-mediated ubiquitin-dependent protein catabolic process"/>
    <property type="evidence" value="ECO:0000318"/>
    <property type="project" value="GO_Central"/>
</dbReference>
<name>A0A9J7KFI3_BRAFL</name>
<dbReference type="PROSITE" id="PS51125">
    <property type="entry name" value="NHL"/>
    <property type="match status" value="3"/>
</dbReference>
<dbReference type="GO" id="GO:0061630">
    <property type="term" value="F:ubiquitin protein ligase activity"/>
    <property type="evidence" value="ECO:0000318"/>
    <property type="project" value="GO_Central"/>
</dbReference>
<keyword evidence="4" id="KW-1185">Reference proteome</keyword>
<dbReference type="GeneID" id="118405142"/>
<proteinExistence type="predicted"/>
<dbReference type="Gene3D" id="2.120.10.30">
    <property type="entry name" value="TolB, C-terminal domain"/>
    <property type="match status" value="2"/>
</dbReference>
<keyword evidence="3" id="KW-0175">Coiled coil</keyword>
<reference evidence="5" key="2">
    <citation type="submission" date="2025-08" db="UniProtKB">
        <authorList>
            <consortium name="RefSeq"/>
        </authorList>
    </citation>
    <scope>IDENTIFICATION</scope>
    <source>
        <strain evidence="5">S238N-H82</strain>
        <tissue evidence="5">Testes</tissue>
    </source>
</reference>
<evidence type="ECO:0000313" key="5">
    <source>
        <dbReference type="RefSeq" id="XP_035660454.1"/>
    </source>
</evidence>
<dbReference type="PANTHER" id="PTHR24104">
    <property type="entry name" value="E3 UBIQUITIN-PROTEIN LIGASE NHLRC1-RELATED"/>
    <property type="match status" value="1"/>
</dbReference>
<evidence type="ECO:0000256" key="3">
    <source>
        <dbReference type="SAM" id="Coils"/>
    </source>
</evidence>
<dbReference type="InterPro" id="IPR011042">
    <property type="entry name" value="6-blade_b-propeller_TolB-like"/>
</dbReference>
<keyword evidence="1" id="KW-0677">Repeat</keyword>
<gene>
    <name evidence="5" type="primary">LOC118405142</name>
</gene>
<feature type="repeat" description="NHL" evidence="2">
    <location>
        <begin position="203"/>
        <end position="246"/>
    </location>
</feature>
<protein>
    <submittedName>
        <fullName evidence="5">Tripartite motif-containing protein 2-like</fullName>
    </submittedName>
</protein>
<dbReference type="Pfam" id="PF01436">
    <property type="entry name" value="NHL"/>
    <property type="match status" value="1"/>
</dbReference>
<dbReference type="KEGG" id="bfo:118405142"/>
<dbReference type="PANTHER" id="PTHR24104:SF50">
    <property type="entry name" value="SMP-30_GLUCONOLACTONASE_LRE-LIKE REGION DOMAIN-CONTAINING PROTEIN"/>
    <property type="match status" value="1"/>
</dbReference>
<feature type="coiled-coil region" evidence="3">
    <location>
        <begin position="14"/>
        <end position="89"/>
    </location>
</feature>
<dbReference type="GO" id="GO:0000209">
    <property type="term" value="P:protein polyubiquitination"/>
    <property type="evidence" value="ECO:0000318"/>
    <property type="project" value="GO_Central"/>
</dbReference>
<feature type="repeat" description="NHL" evidence="2">
    <location>
        <begin position="393"/>
        <end position="433"/>
    </location>
</feature>
<evidence type="ECO:0000256" key="1">
    <source>
        <dbReference type="ARBA" id="ARBA00022737"/>
    </source>
</evidence>
<dbReference type="FunFam" id="2.120.10.30:FF:000064">
    <property type="entry name" value="Uncharacterized protein"/>
    <property type="match status" value="1"/>
</dbReference>
<dbReference type="SUPFAM" id="SSF101898">
    <property type="entry name" value="NHL repeat"/>
    <property type="match status" value="1"/>
</dbReference>